<comment type="function">
    <text evidence="10">Low-affinity potassium transport system. Interacts with Trk system potassium uptake protein TrkA.</text>
</comment>
<evidence type="ECO:0000256" key="7">
    <source>
        <dbReference type="ARBA" id="ARBA00022989"/>
    </source>
</evidence>
<feature type="binding site" evidence="11">
    <location>
        <position position="116"/>
    </location>
    <ligand>
        <name>K(+)</name>
        <dbReference type="ChEBI" id="CHEBI:29103"/>
    </ligand>
</feature>
<feature type="transmembrane region" description="Helical" evidence="12">
    <location>
        <begin position="7"/>
        <end position="28"/>
    </location>
</feature>
<feature type="binding site" evidence="11">
    <location>
        <position position="223"/>
    </location>
    <ligand>
        <name>K(+)</name>
        <dbReference type="ChEBI" id="CHEBI:29103"/>
    </ligand>
</feature>
<organism evidence="13 14">
    <name type="scientific">Parvularcula mediterranea</name>
    <dbReference type="NCBI Taxonomy" id="2732508"/>
    <lineage>
        <taxon>Bacteria</taxon>
        <taxon>Pseudomonadati</taxon>
        <taxon>Pseudomonadota</taxon>
        <taxon>Alphaproteobacteria</taxon>
        <taxon>Parvularculales</taxon>
        <taxon>Parvularculaceae</taxon>
        <taxon>Parvularcula</taxon>
    </lineage>
</organism>
<feature type="transmembrane region" description="Helical" evidence="12">
    <location>
        <begin position="279"/>
        <end position="300"/>
    </location>
</feature>
<keyword evidence="11" id="KW-0479">Metal-binding</keyword>
<keyword evidence="8 10" id="KW-0406">Ion transport</keyword>
<sequence length="491" mass="51996">MSSVRPVFLVIGLFVAVLGIAMLIPAAFDLFAEGDRAQDSFNAFLASSLICVVLGGGMSVSTWGRIETITTRQGFVITTLSWVALVLAAAVPLTIGNGGLSLTDGIFESMSALTTTGSTVVTGLESRPPGFLVWRSMLQWFGGIGVIIMAIAILPFLSVGGMQLFRLESSDKSDKIMPGADDLAAAVFNLYLVLTAACFFSYWIVGMSAFDAFNHAMTTVATGGFSTKDSSFAYFVGDPDMAGPADLVAVVFMILGALPFTLYLLALRGNLNALLFDSQVRFFMLAVLGFTAVVAFRIMASLGFDGMTAVRLALFNIVSIITGTGYASANYGAWGPFALGIFFVVMFLGGCAGSTSCGLKIFRFQVAISALIVYTQKLSHPHRTTVARYNGRPLDEGVFRSVLSFFFIYFMTFATTAVGLSLFSLDPVTALSAAGTAIANVGPGLGDVVGPAGNFASLPGGAKWILCLAMLLGRLELLTVMVLFLPSFWVR</sequence>
<dbReference type="EMBL" id="JABFCX010000002">
    <property type="protein sequence ID" value="NNU15997.1"/>
    <property type="molecule type" value="Genomic_DNA"/>
</dbReference>
<keyword evidence="3 10" id="KW-1003">Cell membrane</keyword>
<dbReference type="InterPro" id="IPR004772">
    <property type="entry name" value="TrkH"/>
</dbReference>
<evidence type="ECO:0000256" key="12">
    <source>
        <dbReference type="SAM" id="Phobius"/>
    </source>
</evidence>
<feature type="transmembrane region" description="Helical" evidence="12">
    <location>
        <begin position="247"/>
        <end position="267"/>
    </location>
</feature>
<evidence type="ECO:0000313" key="14">
    <source>
        <dbReference type="Proteomes" id="UP000536835"/>
    </source>
</evidence>
<feature type="binding site" evidence="11">
    <location>
        <position position="324"/>
    </location>
    <ligand>
        <name>K(+)</name>
        <dbReference type="ChEBI" id="CHEBI:29103"/>
    </ligand>
</feature>
<accession>A0A7Y3W572</accession>
<evidence type="ECO:0000313" key="13">
    <source>
        <dbReference type="EMBL" id="NNU15997.1"/>
    </source>
</evidence>
<keyword evidence="14" id="KW-1185">Reference proteome</keyword>
<dbReference type="RefSeq" id="WP_173197871.1">
    <property type="nucleotide sequence ID" value="NZ_JABFCX010000002.1"/>
</dbReference>
<keyword evidence="6 10" id="KW-0630">Potassium</keyword>
<evidence type="ECO:0000256" key="10">
    <source>
        <dbReference type="PIRNR" id="PIRNR006247"/>
    </source>
</evidence>
<dbReference type="GO" id="GO:0046872">
    <property type="term" value="F:metal ion binding"/>
    <property type="evidence" value="ECO:0007669"/>
    <property type="project" value="UniProtKB-KW"/>
</dbReference>
<dbReference type="GO" id="GO:0005886">
    <property type="term" value="C:plasma membrane"/>
    <property type="evidence" value="ECO:0007669"/>
    <property type="project" value="UniProtKB-SubCell"/>
</dbReference>
<feature type="binding site" evidence="11">
    <location>
        <position position="441"/>
    </location>
    <ligand>
        <name>K(+)</name>
        <dbReference type="ChEBI" id="CHEBI:29103"/>
    </ligand>
</feature>
<gene>
    <name evidence="13" type="ORF">HK107_06645</name>
</gene>
<dbReference type="InterPro" id="IPR003445">
    <property type="entry name" value="Cat_transpt"/>
</dbReference>
<feature type="binding site" evidence="11">
    <location>
        <position position="115"/>
    </location>
    <ligand>
        <name>K(+)</name>
        <dbReference type="ChEBI" id="CHEBI:29103"/>
    </ligand>
</feature>
<protein>
    <recommendedName>
        <fullName evidence="10">Trk system potassium uptake protein</fullName>
    </recommendedName>
</protein>
<feature type="transmembrane region" description="Helical" evidence="12">
    <location>
        <begin position="137"/>
        <end position="162"/>
    </location>
</feature>
<evidence type="ECO:0000256" key="4">
    <source>
        <dbReference type="ARBA" id="ARBA00022538"/>
    </source>
</evidence>
<keyword evidence="2 10" id="KW-0813">Transport</keyword>
<dbReference type="AlphaFoldDB" id="A0A7Y3W572"/>
<comment type="caution">
    <text evidence="13">The sequence shown here is derived from an EMBL/GenBank/DDBJ whole genome shotgun (WGS) entry which is preliminary data.</text>
</comment>
<evidence type="ECO:0000256" key="6">
    <source>
        <dbReference type="ARBA" id="ARBA00022958"/>
    </source>
</evidence>
<evidence type="ECO:0000256" key="11">
    <source>
        <dbReference type="PIRSR" id="PIRSR006247-1"/>
    </source>
</evidence>
<dbReference type="PANTHER" id="PTHR32024">
    <property type="entry name" value="TRK SYSTEM POTASSIUM UPTAKE PROTEIN TRKG-RELATED"/>
    <property type="match status" value="1"/>
</dbReference>
<dbReference type="Proteomes" id="UP000536835">
    <property type="component" value="Unassembled WGS sequence"/>
</dbReference>
<keyword evidence="9 10" id="KW-0472">Membrane</keyword>
<reference evidence="13 14" key="1">
    <citation type="submission" date="2020-05" db="EMBL/GenBank/DDBJ databases">
        <title>Parvularcula mediterraneae sp. nov., isolated from polypropylene straw from shallow seawater of the seashore of Laganas in Zakynthos island, Greece.</title>
        <authorList>
            <person name="Szabo I."/>
            <person name="Al-Omari J."/>
            <person name="Rado J."/>
            <person name="Szerdahelyi G.S."/>
        </authorList>
    </citation>
    <scope>NUCLEOTIDE SEQUENCE [LARGE SCALE GENOMIC DNA]</scope>
    <source>
        <strain evidence="13 14">ZS-1/3</strain>
    </source>
</reference>
<keyword evidence="10" id="KW-0997">Cell inner membrane</keyword>
<feature type="transmembrane region" description="Helical" evidence="12">
    <location>
        <begin position="40"/>
        <end position="63"/>
    </location>
</feature>
<dbReference type="PANTHER" id="PTHR32024:SF3">
    <property type="entry name" value="TRK SYSTEM POTASSIUM UPTAKE PROTEIN"/>
    <property type="match status" value="1"/>
</dbReference>
<name>A0A7Y3W572_9PROT</name>
<dbReference type="GO" id="GO:0015379">
    <property type="term" value="F:potassium:chloride symporter activity"/>
    <property type="evidence" value="ECO:0007669"/>
    <property type="project" value="InterPro"/>
</dbReference>
<feature type="transmembrane region" description="Helical" evidence="12">
    <location>
        <begin position="462"/>
        <end position="485"/>
    </location>
</feature>
<proteinExistence type="inferred from homology"/>
<keyword evidence="5 12" id="KW-0812">Transmembrane</keyword>
<evidence type="ECO:0000256" key="2">
    <source>
        <dbReference type="ARBA" id="ARBA00022448"/>
    </source>
</evidence>
<comment type="similarity">
    <text evidence="10">Belongs to the TrkH potassium transport family.</text>
</comment>
<evidence type="ECO:0000256" key="1">
    <source>
        <dbReference type="ARBA" id="ARBA00004651"/>
    </source>
</evidence>
<feature type="transmembrane region" description="Helical" evidence="12">
    <location>
        <begin position="334"/>
        <end position="355"/>
    </location>
</feature>
<evidence type="ECO:0000256" key="5">
    <source>
        <dbReference type="ARBA" id="ARBA00022692"/>
    </source>
</evidence>
<evidence type="ECO:0000256" key="8">
    <source>
        <dbReference type="ARBA" id="ARBA00023065"/>
    </source>
</evidence>
<feature type="transmembrane region" description="Helical" evidence="12">
    <location>
        <begin position="398"/>
        <end position="423"/>
    </location>
</feature>
<dbReference type="Pfam" id="PF02386">
    <property type="entry name" value="TrkH"/>
    <property type="match status" value="1"/>
</dbReference>
<feature type="transmembrane region" description="Helical" evidence="12">
    <location>
        <begin position="306"/>
        <end position="327"/>
    </location>
</feature>
<feature type="transmembrane region" description="Helical" evidence="12">
    <location>
        <begin position="75"/>
        <end position="95"/>
    </location>
</feature>
<feature type="transmembrane region" description="Helical" evidence="12">
    <location>
        <begin position="183"/>
        <end position="205"/>
    </location>
</feature>
<comment type="subcellular location">
    <subcellularLocation>
        <location evidence="10">Cell inner membrane</location>
        <topology evidence="10">Multi-pass membrane protein</topology>
    </subcellularLocation>
    <subcellularLocation>
        <location evidence="1">Cell membrane</location>
        <topology evidence="1">Multi-pass membrane protein</topology>
    </subcellularLocation>
</comment>
<keyword evidence="7 12" id="KW-1133">Transmembrane helix</keyword>
<feature type="binding site" evidence="11">
    <location>
        <position position="440"/>
    </location>
    <ligand>
        <name>K(+)</name>
        <dbReference type="ChEBI" id="CHEBI:29103"/>
    </ligand>
</feature>
<evidence type="ECO:0000256" key="9">
    <source>
        <dbReference type="ARBA" id="ARBA00023136"/>
    </source>
</evidence>
<evidence type="ECO:0000256" key="3">
    <source>
        <dbReference type="ARBA" id="ARBA00022475"/>
    </source>
</evidence>
<dbReference type="PIRSF" id="PIRSF006247">
    <property type="entry name" value="TrkH"/>
    <property type="match status" value="1"/>
</dbReference>
<keyword evidence="4 10" id="KW-0633">Potassium transport</keyword>